<dbReference type="InterPro" id="IPR010290">
    <property type="entry name" value="TM_effector"/>
</dbReference>
<evidence type="ECO:0000256" key="4">
    <source>
        <dbReference type="ARBA" id="ARBA00022692"/>
    </source>
</evidence>
<evidence type="ECO:0000259" key="8">
    <source>
        <dbReference type="PROSITE" id="PS50850"/>
    </source>
</evidence>
<reference evidence="9 10" key="1">
    <citation type="submission" date="2018-07" db="EMBL/GenBank/DDBJ databases">
        <title>Genomic Encyclopedia of Type Strains, Phase IV (KMG-IV): sequencing the most valuable type-strain genomes for metagenomic binning, comparative biology and taxonomic classification.</title>
        <authorList>
            <person name="Goeker M."/>
        </authorList>
    </citation>
    <scope>NUCLEOTIDE SEQUENCE [LARGE SCALE GENOMIC DNA]</scope>
    <source>
        <strain evidence="9 10">DSM 16500</strain>
    </source>
</reference>
<feature type="transmembrane region" description="Helical" evidence="7">
    <location>
        <begin position="285"/>
        <end position="302"/>
    </location>
</feature>
<feature type="transmembrane region" description="Helical" evidence="7">
    <location>
        <begin position="149"/>
        <end position="170"/>
    </location>
</feature>
<feature type="transmembrane region" description="Helical" evidence="7">
    <location>
        <begin position="176"/>
        <end position="196"/>
    </location>
</feature>
<evidence type="ECO:0000256" key="6">
    <source>
        <dbReference type="ARBA" id="ARBA00023136"/>
    </source>
</evidence>
<evidence type="ECO:0000256" key="3">
    <source>
        <dbReference type="ARBA" id="ARBA00022475"/>
    </source>
</evidence>
<feature type="transmembrane region" description="Helical" evidence="7">
    <location>
        <begin position="366"/>
        <end position="396"/>
    </location>
</feature>
<evidence type="ECO:0000313" key="9">
    <source>
        <dbReference type="EMBL" id="RDI40959.1"/>
    </source>
</evidence>
<feature type="transmembrane region" description="Helical" evidence="7">
    <location>
        <begin position="16"/>
        <end position="37"/>
    </location>
</feature>
<feature type="transmembrane region" description="Helical" evidence="7">
    <location>
        <begin position="308"/>
        <end position="328"/>
    </location>
</feature>
<dbReference type="Pfam" id="PF05977">
    <property type="entry name" value="MFS_3"/>
    <property type="match status" value="1"/>
</dbReference>
<feature type="transmembrane region" description="Helical" evidence="7">
    <location>
        <begin position="80"/>
        <end position="101"/>
    </location>
</feature>
<comment type="subcellular location">
    <subcellularLocation>
        <location evidence="1">Cell membrane</location>
        <topology evidence="1">Multi-pass membrane protein</topology>
    </subcellularLocation>
</comment>
<dbReference type="PANTHER" id="PTHR23513:SF9">
    <property type="entry name" value="ENTEROBACTIN EXPORTER ENTS"/>
    <property type="match status" value="1"/>
</dbReference>
<gene>
    <name evidence="9" type="ORF">C8D86_1223</name>
</gene>
<keyword evidence="4 7" id="KW-0812">Transmembrane</keyword>
<feature type="transmembrane region" description="Helical" evidence="7">
    <location>
        <begin position="225"/>
        <end position="247"/>
    </location>
</feature>
<protein>
    <submittedName>
        <fullName evidence="9">Putative MFS family arabinose efflux permease</fullName>
    </submittedName>
</protein>
<dbReference type="AlphaFoldDB" id="A0A370GD18"/>
<feature type="transmembrane region" description="Helical" evidence="7">
    <location>
        <begin position="259"/>
        <end position="278"/>
    </location>
</feature>
<keyword evidence="6 7" id="KW-0472">Membrane</keyword>
<dbReference type="RefSeq" id="WP_114835032.1">
    <property type="nucleotide sequence ID" value="NZ_LR699114.1"/>
</dbReference>
<dbReference type="SUPFAM" id="SSF103473">
    <property type="entry name" value="MFS general substrate transporter"/>
    <property type="match status" value="1"/>
</dbReference>
<dbReference type="OrthoDB" id="7283966at2"/>
<sequence>MSYFINLSIFRRNRNFTLLYIGQFVSFLGTMITGVALPYQIYMETRSTLMVGLLSLAQLLPLLVTALIGGVFADRYHRRLLLLVAEAVLAVGCLLLALNSWVAVPHIWVIFVVSSLMSAFNGLHRPALDSIVQQIVEKKDLPIVSSLGTFKFSVAMIAGPAIGGLIIAHAGIFETYLVDFATFLVSLIAILCMTHIPKPTAAMNESTLLALKKGLKYALSRQELVGTYVIDFVAMVFGMPTALFPAIALSFGGPKVLGMMYSAPAVGALVVSFFSGWIAGVKRHGVAIAVAAAFWGVAIIFFGLASNFWLALFFLVLAGAFDGISGIFRMTMWNETIPNELRGRMAGIEMISYLSGPKLGDTEAGLVAAAFGITVSVVSGGVLCVAAVLASCYFLPKFWRYQSDLS</sequence>
<accession>A0A370GD18</accession>
<name>A0A370GD18_9COXI</name>
<dbReference type="PROSITE" id="PS50850">
    <property type="entry name" value="MFS"/>
    <property type="match status" value="1"/>
</dbReference>
<comment type="caution">
    <text evidence="9">The sequence shown here is derived from an EMBL/GenBank/DDBJ whole genome shotgun (WGS) entry which is preliminary data.</text>
</comment>
<feature type="transmembrane region" description="Helical" evidence="7">
    <location>
        <begin position="49"/>
        <end position="73"/>
    </location>
</feature>
<keyword evidence="2" id="KW-0813">Transport</keyword>
<evidence type="ECO:0000313" key="10">
    <source>
        <dbReference type="Proteomes" id="UP000254720"/>
    </source>
</evidence>
<dbReference type="Proteomes" id="UP000254720">
    <property type="component" value="Unassembled WGS sequence"/>
</dbReference>
<keyword evidence="5 7" id="KW-1133">Transmembrane helix</keyword>
<dbReference type="EMBL" id="QQAX01000022">
    <property type="protein sequence ID" value="RDI40959.1"/>
    <property type="molecule type" value="Genomic_DNA"/>
</dbReference>
<evidence type="ECO:0000256" key="7">
    <source>
        <dbReference type="SAM" id="Phobius"/>
    </source>
</evidence>
<feature type="transmembrane region" description="Helical" evidence="7">
    <location>
        <begin position="107"/>
        <end position="128"/>
    </location>
</feature>
<dbReference type="GO" id="GO:0005886">
    <property type="term" value="C:plasma membrane"/>
    <property type="evidence" value="ECO:0007669"/>
    <property type="project" value="UniProtKB-SubCell"/>
</dbReference>
<organism evidence="9 10">
    <name type="scientific">Aquicella lusitana</name>
    <dbReference type="NCBI Taxonomy" id="254246"/>
    <lineage>
        <taxon>Bacteria</taxon>
        <taxon>Pseudomonadati</taxon>
        <taxon>Pseudomonadota</taxon>
        <taxon>Gammaproteobacteria</taxon>
        <taxon>Legionellales</taxon>
        <taxon>Coxiellaceae</taxon>
        <taxon>Aquicella</taxon>
    </lineage>
</organism>
<evidence type="ECO:0000256" key="2">
    <source>
        <dbReference type="ARBA" id="ARBA00022448"/>
    </source>
</evidence>
<feature type="domain" description="Major facilitator superfamily (MFS) profile" evidence="8">
    <location>
        <begin position="15"/>
        <end position="399"/>
    </location>
</feature>
<proteinExistence type="predicted"/>
<dbReference type="PANTHER" id="PTHR23513">
    <property type="entry name" value="INTEGRAL MEMBRANE EFFLUX PROTEIN-RELATED"/>
    <property type="match status" value="1"/>
</dbReference>
<dbReference type="InterPro" id="IPR036259">
    <property type="entry name" value="MFS_trans_sf"/>
</dbReference>
<keyword evidence="10" id="KW-1185">Reference proteome</keyword>
<keyword evidence="3" id="KW-1003">Cell membrane</keyword>
<dbReference type="Gene3D" id="1.20.1250.20">
    <property type="entry name" value="MFS general substrate transporter like domains"/>
    <property type="match status" value="1"/>
</dbReference>
<evidence type="ECO:0000256" key="1">
    <source>
        <dbReference type="ARBA" id="ARBA00004651"/>
    </source>
</evidence>
<dbReference type="CDD" id="cd06173">
    <property type="entry name" value="MFS_MefA_like"/>
    <property type="match status" value="1"/>
</dbReference>
<evidence type="ECO:0000256" key="5">
    <source>
        <dbReference type="ARBA" id="ARBA00022989"/>
    </source>
</evidence>
<dbReference type="InterPro" id="IPR020846">
    <property type="entry name" value="MFS_dom"/>
</dbReference>
<dbReference type="GO" id="GO:0022857">
    <property type="term" value="F:transmembrane transporter activity"/>
    <property type="evidence" value="ECO:0007669"/>
    <property type="project" value="InterPro"/>
</dbReference>